<evidence type="ECO:0000313" key="2">
    <source>
        <dbReference type="EMBL" id="PRY53525.1"/>
    </source>
</evidence>
<keyword evidence="1" id="KW-1133">Transmembrane helix</keyword>
<evidence type="ECO:0000256" key="1">
    <source>
        <dbReference type="SAM" id="Phobius"/>
    </source>
</evidence>
<reference evidence="2 3" key="1">
    <citation type="submission" date="2018-03" db="EMBL/GenBank/DDBJ databases">
        <title>Genomic Encyclopedia of Type Strains, Phase III (KMG-III): the genomes of soil and plant-associated and newly described type strains.</title>
        <authorList>
            <person name="Whitman W."/>
        </authorList>
    </citation>
    <scope>NUCLEOTIDE SEQUENCE [LARGE SCALE GENOMIC DNA]</scope>
    <source>
        <strain evidence="2 3">CGMCC 4.7067</strain>
    </source>
</reference>
<keyword evidence="1" id="KW-0472">Membrane</keyword>
<dbReference type="RefSeq" id="WP_106366872.1">
    <property type="nucleotide sequence ID" value="NZ_PVTJ01000017.1"/>
</dbReference>
<keyword evidence="1" id="KW-0812">Transmembrane</keyword>
<sequence>MSDGRFNQVVAALKDRATVRSTETLFGPDAESAEYMAQMLENSGLLGPADEHGGREVCQSAVRYWLRAYDFKARLDGERVLHQSTSNDLRSTIDALAKVVGAHEDAQRELRLARGEILNLKQRRDAAYWSALAAFGLLVLTLTALLLVLLGVIA</sequence>
<keyword evidence="3" id="KW-1185">Reference proteome</keyword>
<accession>A0A2T0U6H2</accession>
<name>A0A2T0U6H2_9ACTN</name>
<dbReference type="EMBL" id="PVTJ01000017">
    <property type="protein sequence ID" value="PRY53525.1"/>
    <property type="molecule type" value="Genomic_DNA"/>
</dbReference>
<evidence type="ECO:0000313" key="3">
    <source>
        <dbReference type="Proteomes" id="UP000238176"/>
    </source>
</evidence>
<protein>
    <submittedName>
        <fullName evidence="2">Uncharacterized protein</fullName>
    </submittedName>
</protein>
<dbReference type="Proteomes" id="UP000238176">
    <property type="component" value="Unassembled WGS sequence"/>
</dbReference>
<gene>
    <name evidence="2" type="ORF">B0I28_11724</name>
</gene>
<feature type="transmembrane region" description="Helical" evidence="1">
    <location>
        <begin position="126"/>
        <end position="153"/>
    </location>
</feature>
<dbReference type="AlphaFoldDB" id="A0A2T0U6H2"/>
<comment type="caution">
    <text evidence="2">The sequence shown here is derived from an EMBL/GenBank/DDBJ whole genome shotgun (WGS) entry which is preliminary data.</text>
</comment>
<proteinExistence type="predicted"/>
<organism evidence="2 3">
    <name type="scientific">Glycomyces artemisiae</name>
    <dbReference type="NCBI Taxonomy" id="1076443"/>
    <lineage>
        <taxon>Bacteria</taxon>
        <taxon>Bacillati</taxon>
        <taxon>Actinomycetota</taxon>
        <taxon>Actinomycetes</taxon>
        <taxon>Glycomycetales</taxon>
        <taxon>Glycomycetaceae</taxon>
        <taxon>Glycomyces</taxon>
    </lineage>
</organism>